<keyword evidence="3" id="KW-1185">Reference proteome</keyword>
<dbReference type="EMBL" id="JARBDR010000903">
    <property type="protein sequence ID" value="KAJ8304556.1"/>
    <property type="molecule type" value="Genomic_DNA"/>
</dbReference>
<proteinExistence type="predicted"/>
<gene>
    <name evidence="2" type="ORF">KUTeg_018139</name>
</gene>
<comment type="caution">
    <text evidence="2">The sequence shown here is derived from an EMBL/GenBank/DDBJ whole genome shotgun (WGS) entry which is preliminary data.</text>
</comment>
<protein>
    <submittedName>
        <fullName evidence="2">Uncharacterized protein</fullName>
    </submittedName>
</protein>
<dbReference type="Proteomes" id="UP001217089">
    <property type="component" value="Unassembled WGS sequence"/>
</dbReference>
<evidence type="ECO:0000256" key="1">
    <source>
        <dbReference type="SAM" id="MobiDB-lite"/>
    </source>
</evidence>
<name>A0ABQ9EL03_TEGGR</name>
<accession>A0ABQ9EL03</accession>
<feature type="compositionally biased region" description="Basic and acidic residues" evidence="1">
    <location>
        <begin position="212"/>
        <end position="224"/>
    </location>
</feature>
<evidence type="ECO:0000313" key="3">
    <source>
        <dbReference type="Proteomes" id="UP001217089"/>
    </source>
</evidence>
<evidence type="ECO:0000313" key="2">
    <source>
        <dbReference type="EMBL" id="KAJ8304556.1"/>
    </source>
</evidence>
<feature type="region of interest" description="Disordered" evidence="1">
    <location>
        <begin position="187"/>
        <end position="224"/>
    </location>
</feature>
<reference evidence="2 3" key="1">
    <citation type="submission" date="2022-12" db="EMBL/GenBank/DDBJ databases">
        <title>Chromosome-level genome of Tegillarca granosa.</title>
        <authorList>
            <person name="Kim J."/>
        </authorList>
    </citation>
    <scope>NUCLEOTIDE SEQUENCE [LARGE SCALE GENOMIC DNA]</scope>
    <source>
        <strain evidence="2">Teg-2019</strain>
        <tissue evidence="2">Adductor muscle</tissue>
    </source>
</reference>
<organism evidence="2 3">
    <name type="scientific">Tegillarca granosa</name>
    <name type="common">Malaysian cockle</name>
    <name type="synonym">Anadara granosa</name>
    <dbReference type="NCBI Taxonomy" id="220873"/>
    <lineage>
        <taxon>Eukaryota</taxon>
        <taxon>Metazoa</taxon>
        <taxon>Spiralia</taxon>
        <taxon>Lophotrochozoa</taxon>
        <taxon>Mollusca</taxon>
        <taxon>Bivalvia</taxon>
        <taxon>Autobranchia</taxon>
        <taxon>Pteriomorphia</taxon>
        <taxon>Arcoida</taxon>
        <taxon>Arcoidea</taxon>
        <taxon>Arcidae</taxon>
        <taxon>Tegillarca</taxon>
    </lineage>
</organism>
<sequence length="355" mass="39923">MYMVRNNEQWQLQGFESLVFCVDMQAIFGGHISGKRSQNGKINPVFLDGMLQSSEKGDNSLNSKNGIITGQLRQDSLKVTTNEDVCVGDIVIENGLKNPSFDSEEESGLYSVMKTVKNSKANTSDYEIQKFVETDNKKDIGINGELIVSNVTVVNHMDNTVVNISDQISSNQSDWPEIDDLVLSEVDHNQNKKTPSVVEKSKDLASTSGLKGENHEKESGEVLHHSEPKVHKSILVHTCSTEEHEHEHRKANGTVTEHKSVKFSKDTVDNEEKTKKIQKEKIFISNIYQGRITNNATVAKSNPAFLGDDGLERSLTDDEKAARYSFRKIRTTEGQLAYFQCLLEYKTCNDFTYNY</sequence>